<name>A0A516H7M5_9PROT</name>
<dbReference type="SUPFAM" id="SSF53850">
    <property type="entry name" value="Periplasmic binding protein-like II"/>
    <property type="match status" value="1"/>
</dbReference>
<dbReference type="GO" id="GO:0043190">
    <property type="term" value="C:ATP-binding cassette (ABC) transporter complex"/>
    <property type="evidence" value="ECO:0007669"/>
    <property type="project" value="InterPro"/>
</dbReference>
<dbReference type="PANTHER" id="PTHR30290:SF9">
    <property type="entry name" value="OLIGOPEPTIDE-BINDING PROTEIN APPA"/>
    <property type="match status" value="1"/>
</dbReference>
<comment type="similarity">
    <text evidence="2">Belongs to the bacterial solute-binding protein 5 family.</text>
</comment>
<dbReference type="EMBL" id="CP041636">
    <property type="protein sequence ID" value="QDO99705.1"/>
    <property type="molecule type" value="Genomic_DNA"/>
</dbReference>
<evidence type="ECO:0000256" key="3">
    <source>
        <dbReference type="ARBA" id="ARBA00022448"/>
    </source>
</evidence>
<reference evidence="7 8" key="1">
    <citation type="submission" date="2019-07" db="EMBL/GenBank/DDBJ databases">
        <title>Genome sequencing for Ferrovibrio sp. K5.</title>
        <authorList>
            <person name="Park S.-J."/>
        </authorList>
    </citation>
    <scope>NUCLEOTIDE SEQUENCE [LARGE SCALE GENOMIC DNA]</scope>
    <source>
        <strain evidence="7 8">K5</strain>
    </source>
</reference>
<dbReference type="InterPro" id="IPR039424">
    <property type="entry name" value="SBP_5"/>
</dbReference>
<keyword evidence="4 5" id="KW-0732">Signal</keyword>
<accession>A0A516H7M5</accession>
<dbReference type="AlphaFoldDB" id="A0A516H7M5"/>
<evidence type="ECO:0000256" key="2">
    <source>
        <dbReference type="ARBA" id="ARBA00005695"/>
    </source>
</evidence>
<dbReference type="KEGG" id="fer:FNB15_08975"/>
<dbReference type="PIRSF" id="PIRSF002741">
    <property type="entry name" value="MppA"/>
    <property type="match status" value="1"/>
</dbReference>
<dbReference type="GO" id="GO:0030288">
    <property type="term" value="C:outer membrane-bounded periplasmic space"/>
    <property type="evidence" value="ECO:0007669"/>
    <property type="project" value="UniProtKB-ARBA"/>
</dbReference>
<feature type="signal peptide" evidence="5">
    <location>
        <begin position="1"/>
        <end position="19"/>
    </location>
</feature>
<proteinExistence type="inferred from homology"/>
<dbReference type="Gene3D" id="3.90.76.10">
    <property type="entry name" value="Dipeptide-binding Protein, Domain 1"/>
    <property type="match status" value="1"/>
</dbReference>
<evidence type="ECO:0000256" key="1">
    <source>
        <dbReference type="ARBA" id="ARBA00004418"/>
    </source>
</evidence>
<sequence>MALVLTSAVALGLALPAAAQELKIGLKTEPSSLDPQYHALTPNLQIAFHIHDAVTMADKDGKIYPGLAVSWKPLDDTTWEFKLRPNVKFSDGSPFTAEDVVYTYQRAAKVPNSPSPYTVYTRQIAGYEIVDPLTLRIKTDGPAPALPLDMSNMPIMPKKIAKAEIAEGVTSESLNQGQGLIGTGPYKFVEWKRGTQLVLERNDAYWGNKGHWKTVTFRPMSNSAARTASMLAGDVDLIEDPPTDDIEKLKKDPKLNVSQAVSNRIIYIHLDHVGEPSVGIEGTTKNPLKDKRVRQALSLAIDRDAISSRIMENLAIPAADFLPFPMFGTRKDAKPDKYDLNKAKALLAEAGYPDGFGISLGTPNGRYINDIKVAQAIAAMWTRAGVKTKVDSAVPPVFFKNRDELKYSAYMAGWSSQEMSNALRSLVATPNREKGMGTTNKGRYSNPAMDAKLLQAMGTVDDEKRSALLQEASKMVVEDYGLLPLHFEQSAWAMKKTINYPGRNDQMVRADYIMPAK</sequence>
<evidence type="ECO:0000259" key="6">
    <source>
        <dbReference type="Pfam" id="PF00496"/>
    </source>
</evidence>
<evidence type="ECO:0000313" key="7">
    <source>
        <dbReference type="EMBL" id="QDO99705.1"/>
    </source>
</evidence>
<dbReference type="InterPro" id="IPR000914">
    <property type="entry name" value="SBP_5_dom"/>
</dbReference>
<evidence type="ECO:0000256" key="4">
    <source>
        <dbReference type="ARBA" id="ARBA00022729"/>
    </source>
</evidence>
<keyword evidence="8" id="KW-1185">Reference proteome</keyword>
<dbReference type="Proteomes" id="UP000317496">
    <property type="component" value="Chromosome"/>
</dbReference>
<dbReference type="Gene3D" id="3.10.105.10">
    <property type="entry name" value="Dipeptide-binding Protein, Domain 3"/>
    <property type="match status" value="1"/>
</dbReference>
<dbReference type="InterPro" id="IPR030678">
    <property type="entry name" value="Peptide/Ni-bd"/>
</dbReference>
<dbReference type="PANTHER" id="PTHR30290">
    <property type="entry name" value="PERIPLASMIC BINDING COMPONENT OF ABC TRANSPORTER"/>
    <property type="match status" value="1"/>
</dbReference>
<dbReference type="CDD" id="cd08498">
    <property type="entry name" value="PBP2_NikA_DppA_OppA_like_2"/>
    <property type="match status" value="1"/>
</dbReference>
<comment type="subcellular location">
    <subcellularLocation>
        <location evidence="1">Periplasm</location>
    </subcellularLocation>
</comment>
<dbReference type="GO" id="GO:1904680">
    <property type="term" value="F:peptide transmembrane transporter activity"/>
    <property type="evidence" value="ECO:0007669"/>
    <property type="project" value="TreeGrafter"/>
</dbReference>
<protein>
    <submittedName>
        <fullName evidence="7">ABC transporter substrate-binding protein</fullName>
    </submittedName>
</protein>
<evidence type="ECO:0000313" key="8">
    <source>
        <dbReference type="Proteomes" id="UP000317496"/>
    </source>
</evidence>
<dbReference type="Pfam" id="PF00496">
    <property type="entry name" value="SBP_bac_5"/>
    <property type="match status" value="1"/>
</dbReference>
<dbReference type="Gene3D" id="3.40.190.10">
    <property type="entry name" value="Periplasmic binding protein-like II"/>
    <property type="match status" value="1"/>
</dbReference>
<organism evidence="7 8">
    <name type="scientific">Ferrovibrio terrae</name>
    <dbReference type="NCBI Taxonomy" id="2594003"/>
    <lineage>
        <taxon>Bacteria</taxon>
        <taxon>Pseudomonadati</taxon>
        <taxon>Pseudomonadota</taxon>
        <taxon>Alphaproteobacteria</taxon>
        <taxon>Rhodospirillales</taxon>
        <taxon>Rhodospirillaceae</taxon>
        <taxon>Ferrovibrio</taxon>
    </lineage>
</organism>
<dbReference type="GO" id="GO:0015833">
    <property type="term" value="P:peptide transport"/>
    <property type="evidence" value="ECO:0007669"/>
    <property type="project" value="TreeGrafter"/>
</dbReference>
<keyword evidence="3" id="KW-0813">Transport</keyword>
<evidence type="ECO:0000256" key="5">
    <source>
        <dbReference type="SAM" id="SignalP"/>
    </source>
</evidence>
<dbReference type="OrthoDB" id="9803988at2"/>
<gene>
    <name evidence="7" type="ORF">FNB15_08975</name>
</gene>
<feature type="chain" id="PRO_5022049296" evidence="5">
    <location>
        <begin position="20"/>
        <end position="517"/>
    </location>
</feature>
<feature type="domain" description="Solute-binding protein family 5" evidence="6">
    <location>
        <begin position="62"/>
        <end position="417"/>
    </location>
</feature>